<evidence type="ECO:0000313" key="12">
    <source>
        <dbReference type="EMBL" id="XCN74774.1"/>
    </source>
</evidence>
<feature type="binding site" evidence="8">
    <location>
        <begin position="191"/>
        <end position="198"/>
    </location>
    <ligand>
        <name>GTP</name>
        <dbReference type="ChEBI" id="CHEBI:37565"/>
        <label>2</label>
    </ligand>
</feature>
<name>A0AAU8M0X6_9BACT</name>
<feature type="domain" description="EngA-type G" evidence="11">
    <location>
        <begin position="185"/>
        <end position="360"/>
    </location>
</feature>
<dbReference type="Gene3D" id="3.30.300.20">
    <property type="match status" value="1"/>
</dbReference>
<dbReference type="CDD" id="cd01894">
    <property type="entry name" value="EngA1"/>
    <property type="match status" value="1"/>
</dbReference>
<evidence type="ECO:0000256" key="1">
    <source>
        <dbReference type="ARBA" id="ARBA00008279"/>
    </source>
</evidence>
<dbReference type="FunFam" id="3.40.50.300:FF:000040">
    <property type="entry name" value="GTPase Der"/>
    <property type="match status" value="1"/>
</dbReference>
<dbReference type="EMBL" id="CP159373">
    <property type="protein sequence ID" value="XCN74774.1"/>
    <property type="molecule type" value="Genomic_DNA"/>
</dbReference>
<keyword evidence="12" id="KW-0378">Hydrolase</keyword>
<dbReference type="NCBIfam" id="TIGR03594">
    <property type="entry name" value="GTPase_EngA"/>
    <property type="match status" value="1"/>
</dbReference>
<feature type="binding site" evidence="8">
    <location>
        <begin position="60"/>
        <end position="64"/>
    </location>
    <ligand>
        <name>GTP</name>
        <dbReference type="ChEBI" id="CHEBI:37565"/>
        <label>1</label>
    </ligand>
</feature>
<evidence type="ECO:0000256" key="6">
    <source>
        <dbReference type="ARBA" id="ARBA00023134"/>
    </source>
</evidence>
<dbReference type="Pfam" id="PF14714">
    <property type="entry name" value="KH_dom-like"/>
    <property type="match status" value="1"/>
</dbReference>
<evidence type="ECO:0000256" key="3">
    <source>
        <dbReference type="ARBA" id="ARBA00022517"/>
    </source>
</evidence>
<dbReference type="InterPro" id="IPR006073">
    <property type="entry name" value="GTP-bd"/>
</dbReference>
<dbReference type="InterPro" id="IPR005225">
    <property type="entry name" value="Small_GTP-bd"/>
</dbReference>
<dbReference type="KEGG" id="eaj:Q3M24_08525"/>
<evidence type="ECO:0000256" key="4">
    <source>
        <dbReference type="ARBA" id="ARBA00022737"/>
    </source>
</evidence>
<dbReference type="PRINTS" id="PR00326">
    <property type="entry name" value="GTP1OBG"/>
</dbReference>
<dbReference type="Gene3D" id="3.40.50.300">
    <property type="entry name" value="P-loop containing nucleotide triphosphate hydrolases"/>
    <property type="match status" value="2"/>
</dbReference>
<organism evidence="12">
    <name type="scientific">Candidatus Electrothrix aestuarii</name>
    <dbReference type="NCBI Taxonomy" id="3062594"/>
    <lineage>
        <taxon>Bacteria</taxon>
        <taxon>Pseudomonadati</taxon>
        <taxon>Thermodesulfobacteriota</taxon>
        <taxon>Desulfobulbia</taxon>
        <taxon>Desulfobulbales</taxon>
        <taxon>Desulfobulbaceae</taxon>
        <taxon>Candidatus Electrothrix</taxon>
    </lineage>
</organism>
<dbReference type="PIRSF" id="PIRSF006485">
    <property type="entry name" value="GTP-binding_EngA"/>
    <property type="match status" value="1"/>
</dbReference>
<comment type="subunit">
    <text evidence="8">Associates with the 50S ribosomal subunit.</text>
</comment>
<keyword evidence="5 8" id="KW-0547">Nucleotide-binding</keyword>
<dbReference type="HAMAP" id="MF_00195">
    <property type="entry name" value="GTPase_Der"/>
    <property type="match status" value="1"/>
</dbReference>
<keyword evidence="3 8" id="KW-0690">Ribosome biogenesis</keyword>
<dbReference type="CDD" id="cd01895">
    <property type="entry name" value="EngA2"/>
    <property type="match status" value="1"/>
</dbReference>
<dbReference type="GO" id="GO:0005525">
    <property type="term" value="F:GTP binding"/>
    <property type="evidence" value="ECO:0007669"/>
    <property type="project" value="UniProtKB-UniRule"/>
</dbReference>
<dbReference type="PROSITE" id="PS51712">
    <property type="entry name" value="G_ENGA"/>
    <property type="match status" value="2"/>
</dbReference>
<dbReference type="NCBIfam" id="TIGR00231">
    <property type="entry name" value="small_GTP"/>
    <property type="match status" value="2"/>
</dbReference>
<evidence type="ECO:0000256" key="8">
    <source>
        <dbReference type="HAMAP-Rule" id="MF_00195"/>
    </source>
</evidence>
<feature type="binding site" evidence="8">
    <location>
        <begin position="238"/>
        <end position="242"/>
    </location>
    <ligand>
        <name>GTP</name>
        <dbReference type="ChEBI" id="CHEBI:37565"/>
        <label>2</label>
    </ligand>
</feature>
<evidence type="ECO:0000256" key="2">
    <source>
        <dbReference type="ARBA" id="ARBA00020953"/>
    </source>
</evidence>
<dbReference type="GO" id="GO:0016787">
    <property type="term" value="F:hydrolase activity"/>
    <property type="evidence" value="ECO:0007669"/>
    <property type="project" value="UniProtKB-KW"/>
</dbReference>
<accession>A0AAU8M0X6</accession>
<dbReference type="FunFam" id="3.40.50.300:FF:000057">
    <property type="entry name" value="GTPase Der"/>
    <property type="match status" value="1"/>
</dbReference>
<dbReference type="GO" id="GO:0042254">
    <property type="term" value="P:ribosome biogenesis"/>
    <property type="evidence" value="ECO:0007669"/>
    <property type="project" value="UniProtKB-KW"/>
</dbReference>
<dbReference type="SUPFAM" id="SSF52540">
    <property type="entry name" value="P-loop containing nucleoside triphosphate hydrolases"/>
    <property type="match status" value="2"/>
</dbReference>
<evidence type="ECO:0000256" key="7">
    <source>
        <dbReference type="ARBA" id="ARBA00032345"/>
    </source>
</evidence>
<keyword evidence="4 10" id="KW-0677">Repeat</keyword>
<dbReference type="InterPro" id="IPR016484">
    <property type="entry name" value="GTPase_Der"/>
</dbReference>
<evidence type="ECO:0000256" key="5">
    <source>
        <dbReference type="ARBA" id="ARBA00022741"/>
    </source>
</evidence>
<dbReference type="Pfam" id="PF01926">
    <property type="entry name" value="MMR_HSR1"/>
    <property type="match status" value="2"/>
</dbReference>
<evidence type="ECO:0000256" key="9">
    <source>
        <dbReference type="PROSITE-ProRule" id="PRU01049"/>
    </source>
</evidence>
<keyword evidence="6 8" id="KW-0342">GTP-binding</keyword>
<gene>
    <name evidence="8 12" type="primary">der</name>
    <name evidence="12" type="ORF">Q3M24_08525</name>
</gene>
<comment type="function">
    <text evidence="8 10">GTPase that plays an essential role in the late steps of ribosome biogenesis.</text>
</comment>
<feature type="binding site" evidence="8">
    <location>
        <begin position="13"/>
        <end position="20"/>
    </location>
    <ligand>
        <name>GTP</name>
        <dbReference type="ChEBI" id="CHEBI:37565"/>
        <label>1</label>
    </ligand>
</feature>
<dbReference type="InterPro" id="IPR027417">
    <property type="entry name" value="P-loop_NTPase"/>
</dbReference>
<dbReference type="GO" id="GO:0043022">
    <property type="term" value="F:ribosome binding"/>
    <property type="evidence" value="ECO:0007669"/>
    <property type="project" value="TreeGrafter"/>
</dbReference>
<evidence type="ECO:0000256" key="10">
    <source>
        <dbReference type="RuleBase" id="RU004481"/>
    </source>
</evidence>
<reference evidence="12" key="1">
    <citation type="journal article" date="2024" name="Syst. Appl. Microbiol.">
        <title>First single-strain enrichments of Electrothrix cable bacteria, description of E. aestuarii sp. nov. and E. rattekaaiensis sp. nov., and proposal of a cable bacteria taxonomy following the rules of the SeqCode.</title>
        <authorList>
            <person name="Plum-Jensen L.E."/>
            <person name="Schramm A."/>
            <person name="Marshall I.P.G."/>
        </authorList>
    </citation>
    <scope>NUCLEOTIDE SEQUENCE</scope>
    <source>
        <strain evidence="12">Rat1</strain>
    </source>
</reference>
<dbReference type="InterPro" id="IPR031166">
    <property type="entry name" value="G_ENGA"/>
</dbReference>
<evidence type="ECO:0000259" key="11">
    <source>
        <dbReference type="PROSITE" id="PS51712"/>
    </source>
</evidence>
<dbReference type="PANTHER" id="PTHR43834">
    <property type="entry name" value="GTPASE DER"/>
    <property type="match status" value="1"/>
</dbReference>
<protein>
    <recommendedName>
        <fullName evidence="2 8">GTPase Der</fullName>
    </recommendedName>
    <alternativeName>
        <fullName evidence="7 8">GTP-binding protein EngA</fullName>
    </alternativeName>
</protein>
<feature type="binding site" evidence="8">
    <location>
        <begin position="126"/>
        <end position="129"/>
    </location>
    <ligand>
        <name>GTP</name>
        <dbReference type="ChEBI" id="CHEBI:37565"/>
        <label>1</label>
    </ligand>
</feature>
<comment type="similarity">
    <text evidence="1 8 9 10">Belongs to the TRAFAC class TrmE-Era-EngA-EngB-Septin-like GTPase superfamily. EngA (Der) GTPase family.</text>
</comment>
<sequence length="450" mass="51047">MKSNAYPLVALIGRPNVGKSTLFNRITRRRDAIVDPTPGVTRDRHYAQASWEECAFMLVDTGGIEEADGPDSDQFSDHIRTQALQAIEEADLILLLLDGRQGVLPGDHEIVEILRRTDKEVFFIVNKIDAPEVEAELLTPFWELGVPELWALSGDHGYGFRTLMDALVNKLGKTEAPAELPEGTIRLAFLGRPNVGKSSMVNAIMGQERMVVSDISGTTRDSVDTLLSRDQYNYLLIDTAGIRRKGKTKDKLEKFSILKALKALGRCDIAVVVIDADEGITEQDTKVIGYTQDHGRALMILINKWDLIKDDRKKQNWLLEEVRLATNFIPFAPVFRVSAKTGYGVKRIFPEIGKVHRQFHQRFSTSALNRLLESATQHHEPPMYRGRRLKLYYTAQIDTAPPSFVVIANYPKEIHFSYQRYLKNQFREGLGLDRVPVRLIFKERSGRTKR</sequence>
<dbReference type="InterPro" id="IPR032859">
    <property type="entry name" value="KH_dom-like"/>
</dbReference>
<feature type="domain" description="EngA-type G" evidence="11">
    <location>
        <begin position="7"/>
        <end position="175"/>
    </location>
</feature>
<dbReference type="PANTHER" id="PTHR43834:SF6">
    <property type="entry name" value="GTPASE DER"/>
    <property type="match status" value="1"/>
</dbReference>
<dbReference type="AlphaFoldDB" id="A0AAU8M0X6"/>
<dbReference type="InterPro" id="IPR015946">
    <property type="entry name" value="KH_dom-like_a/b"/>
</dbReference>
<dbReference type="FunFam" id="3.30.300.20:FF:000004">
    <property type="entry name" value="GTPase Der"/>
    <property type="match status" value="1"/>
</dbReference>
<proteinExistence type="inferred from homology"/>
<feature type="binding site" evidence="8">
    <location>
        <begin position="303"/>
        <end position="306"/>
    </location>
    <ligand>
        <name>GTP</name>
        <dbReference type="ChEBI" id="CHEBI:37565"/>
        <label>2</label>
    </ligand>
</feature>
<reference evidence="12" key="2">
    <citation type="submission" date="2024-06" db="EMBL/GenBank/DDBJ databases">
        <authorList>
            <person name="Plum-Jensen L.E."/>
            <person name="Schramm A."/>
            <person name="Marshall I.P.G."/>
        </authorList>
    </citation>
    <scope>NUCLEOTIDE SEQUENCE</scope>
    <source>
        <strain evidence="12">Rat1</strain>
    </source>
</reference>